<keyword evidence="5" id="KW-0732">Signal</keyword>
<evidence type="ECO:0000256" key="5">
    <source>
        <dbReference type="SAM" id="SignalP"/>
    </source>
</evidence>
<dbReference type="GO" id="GO:0016810">
    <property type="term" value="F:hydrolase activity, acting on carbon-nitrogen (but not peptide) bonds"/>
    <property type="evidence" value="ECO:0007669"/>
    <property type="project" value="InterPro"/>
</dbReference>
<evidence type="ECO:0000256" key="2">
    <source>
        <dbReference type="ARBA" id="ARBA00010973"/>
    </source>
</evidence>
<evidence type="ECO:0000259" key="6">
    <source>
        <dbReference type="PROSITE" id="PS51677"/>
    </source>
</evidence>
<dbReference type="InterPro" id="IPR050248">
    <property type="entry name" value="Polysacc_deacetylase_ArnD"/>
</dbReference>
<feature type="chain" id="PRO_5015065733" description="Chitooligosaccharide deacetylase" evidence="5">
    <location>
        <begin position="20"/>
        <end position="234"/>
    </location>
</feature>
<dbReference type="AlphaFoldDB" id="A0A1I4TG95"/>
<evidence type="ECO:0000256" key="4">
    <source>
        <dbReference type="ARBA" id="ARBA00032976"/>
    </source>
</evidence>
<proteinExistence type="inferred from homology"/>
<feature type="domain" description="NodB homology" evidence="6">
    <location>
        <begin position="33"/>
        <end position="223"/>
    </location>
</feature>
<reference evidence="7 8" key="1">
    <citation type="submission" date="2017-12" db="EMBL/GenBank/DDBJ databases">
        <title>Anaerobic carbon monoxide metabolism by Pleomorphomonas carboxyditropha sp. nov., a new mesophilic hydrogenogenic carboxidotroph.</title>
        <authorList>
            <person name="Esquivel-Elizondo S."/>
            <person name="Krajmalnik-Brown R."/>
        </authorList>
    </citation>
    <scope>NUCLEOTIDE SEQUENCE [LARGE SCALE GENOMIC DNA]</scope>
    <source>
        <strain evidence="7 8">R5-392</strain>
    </source>
</reference>
<dbReference type="Pfam" id="PF01522">
    <property type="entry name" value="Polysacc_deac_1"/>
    <property type="match status" value="1"/>
</dbReference>
<evidence type="ECO:0000256" key="1">
    <source>
        <dbReference type="ARBA" id="ARBA00003236"/>
    </source>
</evidence>
<dbReference type="Proteomes" id="UP000233491">
    <property type="component" value="Unassembled WGS sequence"/>
</dbReference>
<dbReference type="PANTHER" id="PTHR10587:SF134">
    <property type="entry name" value="SECRETED PROTEIN"/>
    <property type="match status" value="1"/>
</dbReference>
<dbReference type="PROSITE" id="PS51677">
    <property type="entry name" value="NODB"/>
    <property type="match status" value="1"/>
</dbReference>
<dbReference type="PANTHER" id="PTHR10587">
    <property type="entry name" value="GLYCOSYL TRANSFERASE-RELATED"/>
    <property type="match status" value="1"/>
</dbReference>
<dbReference type="GO" id="GO:0005975">
    <property type="term" value="P:carbohydrate metabolic process"/>
    <property type="evidence" value="ECO:0007669"/>
    <property type="project" value="InterPro"/>
</dbReference>
<keyword evidence="8" id="KW-1185">Reference proteome</keyword>
<dbReference type="InterPro" id="IPR002509">
    <property type="entry name" value="NODB_dom"/>
</dbReference>
<dbReference type="SUPFAM" id="SSF88713">
    <property type="entry name" value="Glycoside hydrolase/deacetylase"/>
    <property type="match status" value="1"/>
</dbReference>
<comment type="caution">
    <text evidence="7">The sequence shown here is derived from an EMBL/GenBank/DDBJ whole genome shotgun (WGS) entry which is preliminary data.</text>
</comment>
<accession>A0A1I4TG95</accession>
<comment type="similarity">
    <text evidence="2">Belongs to the polysaccharide deacetylase family.</text>
</comment>
<dbReference type="OrthoDB" id="9814083at2"/>
<evidence type="ECO:0000313" key="7">
    <source>
        <dbReference type="EMBL" id="PKR87233.1"/>
    </source>
</evidence>
<protein>
    <recommendedName>
        <fullName evidence="3">Chitooligosaccharide deacetylase</fullName>
    </recommendedName>
    <alternativeName>
        <fullName evidence="4">Nodulation protein B</fullName>
    </alternativeName>
</protein>
<feature type="signal peptide" evidence="5">
    <location>
        <begin position="1"/>
        <end position="19"/>
    </location>
</feature>
<dbReference type="RefSeq" id="WP_101291281.1">
    <property type="nucleotide sequence ID" value="NZ_FOUQ01000005.1"/>
</dbReference>
<sequence length="234" mass="24864">MRLSRLVPVLSLLASPAFAGDIEPRMTLPAGDRSIALTFDACSGAVDDRILDELITDRVPATLFVTHRWLKRNATAAARLLAHADLFEIENHGENHVPAITDRPTVFGLPTAGSLAAVSQEVTGGAAAVTAVFGHAPVWYRDASARYSRDAVHLIDDLGYRIAGYSLNADVGASLPAAEVSRRIRAAKPGDVIIAHINHPERPAGAGVAEAIKALVVRGVRFERLDTAFPLPTG</sequence>
<name>A0A1I4TG95_9HYPH</name>
<dbReference type="EMBL" id="PJNW01000023">
    <property type="protein sequence ID" value="PKR87233.1"/>
    <property type="molecule type" value="Genomic_DNA"/>
</dbReference>
<comment type="function">
    <text evidence="1">Is involved in generating a small heat-stable compound (Nod), an acylated oligomer of N-acetylglucosamine, that stimulates mitosis in various plant protoplasts.</text>
</comment>
<gene>
    <name evidence="7" type="ORF">CXZ10_20740</name>
</gene>
<organism evidence="7 8">
    <name type="scientific">Pleomorphomonas diazotrophica</name>
    <dbReference type="NCBI Taxonomy" id="1166257"/>
    <lineage>
        <taxon>Bacteria</taxon>
        <taxon>Pseudomonadati</taxon>
        <taxon>Pseudomonadota</taxon>
        <taxon>Alphaproteobacteria</taxon>
        <taxon>Hyphomicrobiales</taxon>
        <taxon>Pleomorphomonadaceae</taxon>
        <taxon>Pleomorphomonas</taxon>
    </lineage>
</organism>
<evidence type="ECO:0000313" key="8">
    <source>
        <dbReference type="Proteomes" id="UP000233491"/>
    </source>
</evidence>
<evidence type="ECO:0000256" key="3">
    <source>
        <dbReference type="ARBA" id="ARBA00020071"/>
    </source>
</evidence>
<dbReference type="Gene3D" id="3.20.20.370">
    <property type="entry name" value="Glycoside hydrolase/deacetylase"/>
    <property type="match status" value="1"/>
</dbReference>
<dbReference type="InterPro" id="IPR011330">
    <property type="entry name" value="Glyco_hydro/deAcase_b/a-brl"/>
</dbReference>